<dbReference type="Gene3D" id="3.40.50.170">
    <property type="entry name" value="Formyl transferase, N-terminal domain"/>
    <property type="match status" value="1"/>
</dbReference>
<evidence type="ECO:0000256" key="4">
    <source>
        <dbReference type="HAMAP-Rule" id="MF_01930"/>
    </source>
</evidence>
<dbReference type="InterPro" id="IPR004607">
    <property type="entry name" value="GART"/>
</dbReference>
<evidence type="ECO:0000259" key="5">
    <source>
        <dbReference type="Pfam" id="PF00551"/>
    </source>
</evidence>
<evidence type="ECO:0000256" key="2">
    <source>
        <dbReference type="ARBA" id="ARBA00022679"/>
    </source>
</evidence>
<reference evidence="6 7" key="1">
    <citation type="submission" date="2014-01" db="EMBL/GenBank/DDBJ databases">
        <authorList>
            <person name="Zuccon D."/>
        </authorList>
    </citation>
    <scope>NUCLEOTIDE SEQUENCE [LARGE SCALE GENOMIC DNA]</scope>
    <source>
        <strain evidence="6 7">Y31</strain>
    </source>
</reference>
<feature type="domain" description="Formyl transferase N-terminal" evidence="5">
    <location>
        <begin position="5"/>
        <end position="184"/>
    </location>
</feature>
<dbReference type="Proteomes" id="UP000078358">
    <property type="component" value="Unassembled WGS sequence"/>
</dbReference>
<comment type="pathway">
    <text evidence="1 4">Purine metabolism; IMP biosynthesis via de novo pathway; N(2)-formyl-N(1)-(5-phospho-D-ribosyl)glycinamide from N(1)-(5-phospho-D-ribosyl)glycinamide (10-formyl THF route): step 1/1.</text>
</comment>
<gene>
    <name evidence="4" type="primary">purN</name>
    <name evidence="6" type="ORF">F480_00750</name>
</gene>
<dbReference type="PANTHER" id="PTHR43369">
    <property type="entry name" value="PHOSPHORIBOSYLGLYCINAMIDE FORMYLTRANSFERASE"/>
    <property type="match status" value="1"/>
</dbReference>
<comment type="catalytic activity">
    <reaction evidence="4">
        <text>N(1)-(5-phospho-beta-D-ribosyl)glycinamide + (6R)-10-formyltetrahydrofolate = N(2)-formyl-N(1)-(5-phospho-beta-D-ribosyl)glycinamide + (6S)-5,6,7,8-tetrahydrofolate + H(+)</text>
        <dbReference type="Rhea" id="RHEA:15053"/>
        <dbReference type="ChEBI" id="CHEBI:15378"/>
        <dbReference type="ChEBI" id="CHEBI:57453"/>
        <dbReference type="ChEBI" id="CHEBI:143788"/>
        <dbReference type="ChEBI" id="CHEBI:147286"/>
        <dbReference type="ChEBI" id="CHEBI:195366"/>
        <dbReference type="EC" id="2.1.2.2"/>
    </reaction>
</comment>
<dbReference type="NCBIfam" id="TIGR00639">
    <property type="entry name" value="PurN"/>
    <property type="match status" value="1"/>
</dbReference>
<protein>
    <recommendedName>
        <fullName evidence="4">Phosphoribosylglycinamide formyltransferase</fullName>
        <ecNumber evidence="4">2.1.2.2</ecNumber>
    </recommendedName>
    <alternativeName>
        <fullName evidence="4">5'-phosphoribosylglycinamide transformylase</fullName>
    </alternativeName>
    <alternativeName>
        <fullName evidence="4">GAR transformylase</fullName>
        <shortName evidence="4">GART</shortName>
    </alternativeName>
</protein>
<sequence length="191" mass="20908">MNNTNLALFASGNGSNVQAIIQAVQNGDISANIACIVCDQPQAYVIERAKLANIDCFVLSRKGMTRPEWEQQVVAYLQPKQINLVVLAGFMRILGNTMLDAYPNQIINIHPSLLPAFGGTVDAIGEAYRAGVSQTGVTIHWVDSGVDTGEIIAQQALAIDPNWTQDQLANEIHKIEHQLYPKTIQQIVSQR</sequence>
<dbReference type="RefSeq" id="WP_064317926.1">
    <property type="nucleotide sequence ID" value="NZ_JACI01000001.1"/>
</dbReference>
<dbReference type="InterPro" id="IPR002376">
    <property type="entry name" value="Formyl_transf_N"/>
</dbReference>
<dbReference type="EMBL" id="JACI01000001">
    <property type="protein sequence ID" value="OAQ15107.1"/>
    <property type="molecule type" value="Genomic_DNA"/>
</dbReference>
<dbReference type="InterPro" id="IPR036477">
    <property type="entry name" value="Formyl_transf_N_sf"/>
</dbReference>
<dbReference type="GO" id="GO:0005829">
    <property type="term" value="C:cytosol"/>
    <property type="evidence" value="ECO:0007669"/>
    <property type="project" value="TreeGrafter"/>
</dbReference>
<evidence type="ECO:0000313" key="7">
    <source>
        <dbReference type="Proteomes" id="UP000078358"/>
    </source>
</evidence>
<dbReference type="CDD" id="cd08645">
    <property type="entry name" value="FMT_core_GART"/>
    <property type="match status" value="1"/>
</dbReference>
<feature type="binding site" evidence="4">
    <location>
        <position position="108"/>
    </location>
    <ligand>
        <name>(6R)-10-formyltetrahydrofolate</name>
        <dbReference type="ChEBI" id="CHEBI:195366"/>
    </ligand>
</feature>
<dbReference type="EC" id="2.1.2.2" evidence="4"/>
<keyword evidence="2 4" id="KW-0808">Transferase</keyword>
<accession>A0A179CZV8</accession>
<feature type="site" description="Raises pKa of active site His" evidence="4">
    <location>
        <position position="147"/>
    </location>
</feature>
<dbReference type="AlphaFoldDB" id="A0A179CZV8"/>
<comment type="similarity">
    <text evidence="4">Belongs to the GART family.</text>
</comment>
<dbReference type="PATRIC" id="fig|1261658.3.peg.154"/>
<dbReference type="HAMAP" id="MF_01930">
    <property type="entry name" value="PurN"/>
    <property type="match status" value="1"/>
</dbReference>
<dbReference type="GO" id="GO:0006189">
    <property type="term" value="P:'de novo' IMP biosynthetic process"/>
    <property type="evidence" value="ECO:0007669"/>
    <property type="project" value="UniProtKB-UniRule"/>
</dbReference>
<dbReference type="GO" id="GO:0004644">
    <property type="term" value="F:phosphoribosylglycinamide formyltransferase activity"/>
    <property type="evidence" value="ECO:0007669"/>
    <property type="project" value="UniProtKB-UniRule"/>
</dbReference>
<feature type="binding site" evidence="4">
    <location>
        <begin position="91"/>
        <end position="94"/>
    </location>
    <ligand>
        <name>(6R)-10-formyltetrahydrofolate</name>
        <dbReference type="ChEBI" id="CHEBI:195366"/>
    </ligand>
</feature>
<dbReference type="SUPFAM" id="SSF53328">
    <property type="entry name" value="Formyltransferase"/>
    <property type="match status" value="1"/>
</dbReference>
<comment type="function">
    <text evidence="4">Catalyzes the transfer of a formyl group from 10-formyltetrahydrofolate to 5-phospho-ribosyl-glycinamide (GAR), producing 5-phospho-ribosyl-N-formylglycinamide (FGAR) and tetrahydrofolate.</text>
</comment>
<feature type="active site" description="Proton donor" evidence="4">
    <location>
        <position position="110"/>
    </location>
</feature>
<organism evidence="6 7">
    <name type="scientific">Bibersteinia trehalosi Y31</name>
    <dbReference type="NCBI Taxonomy" id="1261658"/>
    <lineage>
        <taxon>Bacteria</taxon>
        <taxon>Pseudomonadati</taxon>
        <taxon>Pseudomonadota</taxon>
        <taxon>Gammaproteobacteria</taxon>
        <taxon>Pasteurellales</taxon>
        <taxon>Pasteurellaceae</taxon>
        <taxon>Bibersteinia</taxon>
    </lineage>
</organism>
<evidence type="ECO:0000313" key="6">
    <source>
        <dbReference type="EMBL" id="OAQ15107.1"/>
    </source>
</evidence>
<dbReference type="Pfam" id="PF00551">
    <property type="entry name" value="Formyl_trans_N"/>
    <property type="match status" value="1"/>
</dbReference>
<evidence type="ECO:0000256" key="3">
    <source>
        <dbReference type="ARBA" id="ARBA00022755"/>
    </source>
</evidence>
<dbReference type="UniPathway" id="UPA00074">
    <property type="reaction ID" value="UER00126"/>
</dbReference>
<comment type="caution">
    <text evidence="6">The sequence shown here is derived from an EMBL/GenBank/DDBJ whole genome shotgun (WGS) entry which is preliminary data.</text>
</comment>
<evidence type="ECO:0000256" key="1">
    <source>
        <dbReference type="ARBA" id="ARBA00005054"/>
    </source>
</evidence>
<keyword evidence="3 4" id="KW-0658">Purine biosynthesis</keyword>
<feature type="binding site" evidence="4">
    <location>
        <begin position="14"/>
        <end position="16"/>
    </location>
    <ligand>
        <name>N(1)-(5-phospho-beta-D-ribosyl)glycinamide</name>
        <dbReference type="ChEBI" id="CHEBI:143788"/>
    </ligand>
</feature>
<name>A0A179CZV8_BIBTR</name>
<dbReference type="PANTHER" id="PTHR43369:SF2">
    <property type="entry name" value="PHOSPHORIBOSYLGLYCINAMIDE FORMYLTRANSFERASE"/>
    <property type="match status" value="1"/>
</dbReference>
<proteinExistence type="inferred from homology"/>
<feature type="binding site" evidence="4">
    <location>
        <position position="66"/>
    </location>
    <ligand>
        <name>(6R)-10-formyltetrahydrofolate</name>
        <dbReference type="ChEBI" id="CHEBI:195366"/>
    </ligand>
</feature>